<feature type="domain" description="Major facilitator superfamily (MFS) profile" evidence="8">
    <location>
        <begin position="52"/>
        <end position="474"/>
    </location>
</feature>
<dbReference type="GO" id="GO:0005886">
    <property type="term" value="C:plasma membrane"/>
    <property type="evidence" value="ECO:0007669"/>
    <property type="project" value="TreeGrafter"/>
</dbReference>
<sequence>MNTADVVDGRHSPDDEHQPCLRSNVASSRGHNLSPTDSDSPMSWPFLKKAYVSATSFLFVFVIMYGTTTYTAAIAAIPAAFGVSQRVAVLGFTLPFFGVFFAPIYTPHLSERYGRRPIYFTSFPLFCLCVVVVGLATNISTLLAFRFLAGLFGGPCVVLIEGTFADVWPAHKTVTYYSFLTLASYLGAASGPIIGGFVFVAKGPAWLSWVTLIFATAALAFGSFMPETYGREILRARIRYNRSGIILPCAQSGVTLSEMTHITLLTPLKMLFTEPLVIFISLYLGLNFAVVFQWFISVPAVLGVTYGFDVKQAGLAFLSAIAGVVLALISSSLLESLLSSQAKHGMNDLERRLVPAMFGSILVAGSLFWVAFTATPSIHYLAPVSGTAVYVWGNAMVLISFISYLFDAYPPAGTLSALTTAACFRLICAGVVPIFILDILDNLGGAWTFSLFGIISGIMATFPFTLYWFGPHWRSSSKYGARWKSSAVEAHTME</sequence>
<evidence type="ECO:0000256" key="2">
    <source>
        <dbReference type="ARBA" id="ARBA00022692"/>
    </source>
</evidence>
<dbReference type="InterPro" id="IPR036259">
    <property type="entry name" value="MFS_trans_sf"/>
</dbReference>
<feature type="transmembrane region" description="Helical" evidence="7">
    <location>
        <begin position="57"/>
        <end position="81"/>
    </location>
</feature>
<feature type="transmembrane region" description="Helical" evidence="7">
    <location>
        <begin position="143"/>
        <end position="164"/>
    </location>
</feature>
<protein>
    <submittedName>
        <fullName evidence="9">Major facilitator superfamily domain-containing protein</fullName>
    </submittedName>
</protein>
<evidence type="ECO:0000256" key="4">
    <source>
        <dbReference type="ARBA" id="ARBA00023136"/>
    </source>
</evidence>
<dbReference type="InterPro" id="IPR011701">
    <property type="entry name" value="MFS"/>
</dbReference>
<feature type="transmembrane region" description="Helical" evidence="7">
    <location>
        <begin position="87"/>
        <end position="106"/>
    </location>
</feature>
<dbReference type="SUPFAM" id="SSF103473">
    <property type="entry name" value="MFS general substrate transporter"/>
    <property type="match status" value="1"/>
</dbReference>
<feature type="transmembrane region" description="Helical" evidence="7">
    <location>
        <begin position="206"/>
        <end position="225"/>
    </location>
</feature>
<feature type="transmembrane region" description="Helical" evidence="7">
    <location>
        <begin position="118"/>
        <end position="137"/>
    </location>
</feature>
<evidence type="ECO:0000256" key="5">
    <source>
        <dbReference type="ARBA" id="ARBA00023180"/>
    </source>
</evidence>
<organism evidence="9 10">
    <name type="scientific">Fusarium tricinctum</name>
    <dbReference type="NCBI Taxonomy" id="61284"/>
    <lineage>
        <taxon>Eukaryota</taxon>
        <taxon>Fungi</taxon>
        <taxon>Dikarya</taxon>
        <taxon>Ascomycota</taxon>
        <taxon>Pezizomycotina</taxon>
        <taxon>Sordariomycetes</taxon>
        <taxon>Hypocreomycetidae</taxon>
        <taxon>Hypocreales</taxon>
        <taxon>Nectriaceae</taxon>
        <taxon>Fusarium</taxon>
        <taxon>Fusarium tricinctum species complex</taxon>
    </lineage>
</organism>
<dbReference type="Gene3D" id="1.20.1250.20">
    <property type="entry name" value="MFS general substrate transporter like domains"/>
    <property type="match status" value="1"/>
</dbReference>
<feature type="transmembrane region" description="Helical" evidence="7">
    <location>
        <begin position="380"/>
        <end position="406"/>
    </location>
</feature>
<feature type="transmembrane region" description="Helical" evidence="7">
    <location>
        <begin position="176"/>
        <end position="200"/>
    </location>
</feature>
<dbReference type="PROSITE" id="PS50850">
    <property type="entry name" value="MFS"/>
    <property type="match status" value="1"/>
</dbReference>
<accession>A0A8K0RS99</accession>
<dbReference type="AlphaFoldDB" id="A0A8K0RS99"/>
<keyword evidence="3 7" id="KW-1133">Transmembrane helix</keyword>
<evidence type="ECO:0000256" key="3">
    <source>
        <dbReference type="ARBA" id="ARBA00022989"/>
    </source>
</evidence>
<feature type="transmembrane region" description="Helical" evidence="7">
    <location>
        <begin position="446"/>
        <end position="469"/>
    </location>
</feature>
<comment type="caution">
    <text evidence="9">The sequence shown here is derived from an EMBL/GenBank/DDBJ whole genome shotgun (WGS) entry which is preliminary data.</text>
</comment>
<name>A0A8K0RS99_9HYPO</name>
<evidence type="ECO:0000256" key="7">
    <source>
        <dbReference type="SAM" id="Phobius"/>
    </source>
</evidence>
<feature type="compositionally biased region" description="Polar residues" evidence="6">
    <location>
        <begin position="24"/>
        <end position="40"/>
    </location>
</feature>
<dbReference type="Proteomes" id="UP000813427">
    <property type="component" value="Unassembled WGS sequence"/>
</dbReference>
<feature type="transmembrane region" description="Helical" evidence="7">
    <location>
        <begin position="276"/>
        <end position="296"/>
    </location>
</feature>
<feature type="region of interest" description="Disordered" evidence="6">
    <location>
        <begin position="1"/>
        <end position="40"/>
    </location>
</feature>
<comment type="subcellular location">
    <subcellularLocation>
        <location evidence="1">Membrane</location>
        <topology evidence="1">Multi-pass membrane protein</topology>
    </subcellularLocation>
</comment>
<dbReference type="PANTHER" id="PTHR23502:SF38">
    <property type="entry name" value="POLYAMINE TRANSPORTER 4"/>
    <property type="match status" value="1"/>
</dbReference>
<feature type="transmembrane region" description="Helical" evidence="7">
    <location>
        <begin position="316"/>
        <end position="334"/>
    </location>
</feature>
<dbReference type="PANTHER" id="PTHR23502">
    <property type="entry name" value="MAJOR FACILITATOR SUPERFAMILY"/>
    <property type="match status" value="1"/>
</dbReference>
<dbReference type="EMBL" id="JAGPXF010000006">
    <property type="protein sequence ID" value="KAH7239534.1"/>
    <property type="molecule type" value="Genomic_DNA"/>
</dbReference>
<feature type="transmembrane region" description="Helical" evidence="7">
    <location>
        <begin position="418"/>
        <end position="440"/>
    </location>
</feature>
<gene>
    <name evidence="9" type="ORF">BKA59DRAFT_444256</name>
</gene>
<keyword evidence="5" id="KW-0325">Glycoprotein</keyword>
<feature type="transmembrane region" description="Helical" evidence="7">
    <location>
        <begin position="354"/>
        <end position="374"/>
    </location>
</feature>
<keyword evidence="2 7" id="KW-0812">Transmembrane</keyword>
<keyword evidence="4 7" id="KW-0472">Membrane</keyword>
<evidence type="ECO:0000256" key="6">
    <source>
        <dbReference type="SAM" id="MobiDB-lite"/>
    </source>
</evidence>
<reference evidence="9" key="1">
    <citation type="journal article" date="2021" name="Nat. Commun.">
        <title>Genetic determinants of endophytism in the Arabidopsis root mycobiome.</title>
        <authorList>
            <person name="Mesny F."/>
            <person name="Miyauchi S."/>
            <person name="Thiergart T."/>
            <person name="Pickel B."/>
            <person name="Atanasova L."/>
            <person name="Karlsson M."/>
            <person name="Huettel B."/>
            <person name="Barry K.W."/>
            <person name="Haridas S."/>
            <person name="Chen C."/>
            <person name="Bauer D."/>
            <person name="Andreopoulos W."/>
            <person name="Pangilinan J."/>
            <person name="LaButti K."/>
            <person name="Riley R."/>
            <person name="Lipzen A."/>
            <person name="Clum A."/>
            <person name="Drula E."/>
            <person name="Henrissat B."/>
            <person name="Kohler A."/>
            <person name="Grigoriev I.V."/>
            <person name="Martin F.M."/>
            <person name="Hacquard S."/>
        </authorList>
    </citation>
    <scope>NUCLEOTIDE SEQUENCE</scope>
    <source>
        <strain evidence="9">MPI-SDFR-AT-0068</strain>
    </source>
</reference>
<dbReference type="OrthoDB" id="3936150at2759"/>
<evidence type="ECO:0000259" key="8">
    <source>
        <dbReference type="PROSITE" id="PS50850"/>
    </source>
</evidence>
<dbReference type="Pfam" id="PF07690">
    <property type="entry name" value="MFS_1"/>
    <property type="match status" value="1"/>
</dbReference>
<evidence type="ECO:0000313" key="9">
    <source>
        <dbReference type="EMBL" id="KAH7239534.1"/>
    </source>
</evidence>
<dbReference type="InterPro" id="IPR020846">
    <property type="entry name" value="MFS_dom"/>
</dbReference>
<dbReference type="GO" id="GO:0000297">
    <property type="term" value="F:spermine transmembrane transporter activity"/>
    <property type="evidence" value="ECO:0007669"/>
    <property type="project" value="TreeGrafter"/>
</dbReference>
<keyword evidence="10" id="KW-1185">Reference proteome</keyword>
<proteinExistence type="predicted"/>
<evidence type="ECO:0000256" key="1">
    <source>
        <dbReference type="ARBA" id="ARBA00004141"/>
    </source>
</evidence>
<dbReference type="GO" id="GO:0015606">
    <property type="term" value="F:spermidine transmembrane transporter activity"/>
    <property type="evidence" value="ECO:0007669"/>
    <property type="project" value="TreeGrafter"/>
</dbReference>
<feature type="compositionally biased region" description="Basic and acidic residues" evidence="6">
    <location>
        <begin position="7"/>
        <end position="19"/>
    </location>
</feature>
<evidence type="ECO:0000313" key="10">
    <source>
        <dbReference type="Proteomes" id="UP000813427"/>
    </source>
</evidence>